<sequence>MSPQLAVCCYFGGFLLHFFPFDSPNHFWNGWDAQMIDLSPCNENLQFPPTGEEEMSGNDEELKTAQEQSLPHLSTPDPAWGVRLPQEVFAALAGANAVGISPHFSPP</sequence>
<accession>A0A8T0HXQ6</accession>
<evidence type="ECO:0000313" key="3">
    <source>
        <dbReference type="Proteomes" id="UP000822688"/>
    </source>
</evidence>
<proteinExistence type="predicted"/>
<dbReference type="AlphaFoldDB" id="A0A8T0HXQ6"/>
<keyword evidence="3" id="KW-1185">Reference proteome</keyword>
<organism evidence="2 3">
    <name type="scientific">Ceratodon purpureus</name>
    <name type="common">Fire moss</name>
    <name type="synonym">Dicranum purpureum</name>
    <dbReference type="NCBI Taxonomy" id="3225"/>
    <lineage>
        <taxon>Eukaryota</taxon>
        <taxon>Viridiplantae</taxon>
        <taxon>Streptophyta</taxon>
        <taxon>Embryophyta</taxon>
        <taxon>Bryophyta</taxon>
        <taxon>Bryophytina</taxon>
        <taxon>Bryopsida</taxon>
        <taxon>Dicranidae</taxon>
        <taxon>Pseudoditrichales</taxon>
        <taxon>Ditrichaceae</taxon>
        <taxon>Ceratodon</taxon>
    </lineage>
</organism>
<gene>
    <name evidence="2" type="ORF">KC19_VG330500</name>
</gene>
<reference evidence="2" key="1">
    <citation type="submission" date="2020-06" db="EMBL/GenBank/DDBJ databases">
        <title>WGS assembly of Ceratodon purpureus strain R40.</title>
        <authorList>
            <person name="Carey S.B."/>
            <person name="Jenkins J."/>
            <person name="Shu S."/>
            <person name="Lovell J.T."/>
            <person name="Sreedasyam A."/>
            <person name="Maumus F."/>
            <person name="Tiley G.P."/>
            <person name="Fernandez-Pozo N."/>
            <person name="Barry K."/>
            <person name="Chen C."/>
            <person name="Wang M."/>
            <person name="Lipzen A."/>
            <person name="Daum C."/>
            <person name="Saski C.A."/>
            <person name="Payton A.C."/>
            <person name="Mcbreen J.C."/>
            <person name="Conrad R.E."/>
            <person name="Kollar L.M."/>
            <person name="Olsson S."/>
            <person name="Huttunen S."/>
            <person name="Landis J.B."/>
            <person name="Wickett N.J."/>
            <person name="Johnson M.G."/>
            <person name="Rensing S.A."/>
            <person name="Grimwood J."/>
            <person name="Schmutz J."/>
            <person name="Mcdaniel S.F."/>
        </authorList>
    </citation>
    <scope>NUCLEOTIDE SEQUENCE</scope>
    <source>
        <strain evidence="2">R40</strain>
    </source>
</reference>
<name>A0A8T0HXQ6_CERPU</name>
<dbReference type="EMBL" id="CM026426">
    <property type="protein sequence ID" value="KAG0575253.1"/>
    <property type="molecule type" value="Genomic_DNA"/>
</dbReference>
<protein>
    <submittedName>
        <fullName evidence="2">Uncharacterized protein</fullName>
    </submittedName>
</protein>
<evidence type="ECO:0000256" key="1">
    <source>
        <dbReference type="SAM" id="MobiDB-lite"/>
    </source>
</evidence>
<comment type="caution">
    <text evidence="2">The sequence shown here is derived from an EMBL/GenBank/DDBJ whole genome shotgun (WGS) entry which is preliminary data.</text>
</comment>
<evidence type="ECO:0000313" key="2">
    <source>
        <dbReference type="EMBL" id="KAG0575253.1"/>
    </source>
</evidence>
<dbReference type="Proteomes" id="UP000822688">
    <property type="component" value="Chromosome V"/>
</dbReference>
<feature type="region of interest" description="Disordered" evidence="1">
    <location>
        <begin position="47"/>
        <end position="77"/>
    </location>
</feature>